<dbReference type="Proteomes" id="UP000632138">
    <property type="component" value="Unassembled WGS sequence"/>
</dbReference>
<evidence type="ECO:0000256" key="1">
    <source>
        <dbReference type="SAM" id="MobiDB-lite"/>
    </source>
</evidence>
<protein>
    <submittedName>
        <fullName evidence="2">Uncharacterized protein</fullName>
    </submittedName>
</protein>
<comment type="caution">
    <text evidence="2">The sequence shown here is derived from an EMBL/GenBank/DDBJ whole genome shotgun (WGS) entry which is preliminary data.</text>
</comment>
<dbReference type="EMBL" id="JAENHP010000008">
    <property type="protein sequence ID" value="MBM2618812.1"/>
    <property type="molecule type" value="Genomic_DNA"/>
</dbReference>
<dbReference type="RefSeq" id="WP_203378822.1">
    <property type="nucleotide sequence ID" value="NZ_JAENHP010000008.1"/>
</dbReference>
<proteinExistence type="predicted"/>
<accession>A0ABS2AG60</accession>
<keyword evidence="3" id="KW-1185">Reference proteome</keyword>
<evidence type="ECO:0000313" key="2">
    <source>
        <dbReference type="EMBL" id="MBM2618812.1"/>
    </source>
</evidence>
<gene>
    <name evidence="2" type="ORF">JIG36_24950</name>
</gene>
<sequence length="103" mass="10193">MATISLRGALLRSLPALLLLLTLGFAAPQQIAVPIAAGVTHSISSPTASATAGSTADTPDDIVSPDAASARTPGVPVADRTRNLSAQVTAGIHGSRAPPFALA</sequence>
<evidence type="ECO:0000313" key="3">
    <source>
        <dbReference type="Proteomes" id="UP000632138"/>
    </source>
</evidence>
<reference evidence="2 3" key="1">
    <citation type="submission" date="2021-01" db="EMBL/GenBank/DDBJ databases">
        <title>Actinoplanes sp. nov. LDG1-06 isolated from lichen.</title>
        <authorList>
            <person name="Saeng-In P."/>
            <person name="Phongsopitanun W."/>
            <person name="Kanchanasin P."/>
            <person name="Yuki M."/>
            <person name="Kudo T."/>
            <person name="Ohkuma M."/>
            <person name="Tanasupawat S."/>
        </authorList>
    </citation>
    <scope>NUCLEOTIDE SEQUENCE [LARGE SCALE GENOMIC DNA]</scope>
    <source>
        <strain evidence="2 3">LDG1-06</strain>
    </source>
</reference>
<feature type="compositionally biased region" description="Low complexity" evidence="1">
    <location>
        <begin position="45"/>
        <end position="57"/>
    </location>
</feature>
<name>A0ABS2AG60_9ACTN</name>
<feature type="region of interest" description="Disordered" evidence="1">
    <location>
        <begin position="45"/>
        <end position="82"/>
    </location>
</feature>
<organism evidence="2 3">
    <name type="scientific">Paractinoplanes ovalisporus</name>
    <dbReference type="NCBI Taxonomy" id="2810368"/>
    <lineage>
        <taxon>Bacteria</taxon>
        <taxon>Bacillati</taxon>
        <taxon>Actinomycetota</taxon>
        <taxon>Actinomycetes</taxon>
        <taxon>Micromonosporales</taxon>
        <taxon>Micromonosporaceae</taxon>
        <taxon>Paractinoplanes</taxon>
    </lineage>
</organism>